<feature type="compositionally biased region" description="Polar residues" evidence="1">
    <location>
        <begin position="455"/>
        <end position="483"/>
    </location>
</feature>
<reference evidence="2" key="1">
    <citation type="journal article" date="2018" name="Genome Biol.">
        <title>SKESA: strategic k-mer extension for scrupulous assemblies.</title>
        <authorList>
            <person name="Souvorov A."/>
            <person name="Agarwala R."/>
            <person name="Lipman D.J."/>
        </authorList>
    </citation>
    <scope>NUCLEOTIDE SEQUENCE</scope>
    <source>
        <strain evidence="2">MA.F0894/08</strain>
    </source>
</reference>
<accession>A0A753UHW4</accession>
<name>A0A753UHW4_SALER</name>
<organism evidence="2">
    <name type="scientific">Salmonella enterica</name>
    <name type="common">Salmonella choleraesuis</name>
    <dbReference type="NCBI Taxonomy" id="28901"/>
    <lineage>
        <taxon>Bacteria</taxon>
        <taxon>Pseudomonadati</taxon>
        <taxon>Pseudomonadota</taxon>
        <taxon>Gammaproteobacteria</taxon>
        <taxon>Enterobacterales</taxon>
        <taxon>Enterobacteriaceae</taxon>
        <taxon>Salmonella</taxon>
    </lineage>
</organism>
<dbReference type="Pfam" id="PF16928">
    <property type="entry name" value="Inj_translocase"/>
    <property type="match status" value="1"/>
</dbReference>
<evidence type="ECO:0000256" key="1">
    <source>
        <dbReference type="SAM" id="MobiDB-lite"/>
    </source>
</evidence>
<dbReference type="InterPro" id="IPR031619">
    <property type="entry name" value="Inj_translocase"/>
</dbReference>
<reference evidence="2" key="2">
    <citation type="submission" date="2020-02" db="EMBL/GenBank/DDBJ databases">
        <authorList>
            <consortium name="NCBI Pathogen Detection Project"/>
        </authorList>
    </citation>
    <scope>NUCLEOTIDE SEQUENCE</scope>
    <source>
        <strain evidence="2">MA.F0894/08</strain>
    </source>
</reference>
<dbReference type="AlphaFoldDB" id="A0A753UHW4"/>
<evidence type="ECO:0000313" key="2">
    <source>
        <dbReference type="EMBL" id="HAF8286039.1"/>
    </source>
</evidence>
<protein>
    <submittedName>
        <fullName evidence="2">DNA transfer protein</fullName>
    </submittedName>
</protein>
<gene>
    <name evidence="2" type="ORF">G5T46_003519</name>
</gene>
<dbReference type="EMBL" id="DAAWKS010000006">
    <property type="protein sequence ID" value="HAF8286039.1"/>
    <property type="molecule type" value="Genomic_DNA"/>
</dbReference>
<proteinExistence type="predicted"/>
<sequence length="483" mass="52017">MATWQQGINSGGFLAGIGAQNENAPKASDINATLGLIRENNELARSGANNVGLTALRGLAGVADIYKQQQQQERKKAFQKGYADAYASGDREQMRNLITAFPEEFEEVRKGMGYVDDTQRDDYGNLALKAQVASSLGPGAFGRFMMDNEKEMRRLGIPPETIAEMQVNDPQGFQHFAGNLALFSLGHEKYFDIKDRMEGRDIERDKLAETIRSNKAGEGLQAQSIAVSRENSLRTAGGAVPASVKEYQYFNSLSPEQQKTYLRVRGRPDAGGENVVQLADGRTVTVGRKLHGAGANAFYEGIDNEGNMIRVPASSIAAPATSAASAQNYAMKKDLDAISGASIDDLGFMTGITGSSGSPALGADIRSRASGGDQRKLYNAAQRIQGKMQNQGIAAARDMGASGINTVAEAKMYFQGMPQVDFSSPEALQQSMRDIQQYTDNYNQQYNVNVGNGGKKSSMQQPPTQQSAGGSYTSKSGIQFTVE</sequence>
<comment type="caution">
    <text evidence="2">The sequence shown here is derived from an EMBL/GenBank/DDBJ whole genome shotgun (WGS) entry which is preliminary data.</text>
</comment>
<feature type="region of interest" description="Disordered" evidence="1">
    <location>
        <begin position="448"/>
        <end position="483"/>
    </location>
</feature>